<proteinExistence type="predicted"/>
<feature type="domain" description="PID" evidence="3">
    <location>
        <begin position="499"/>
        <end position="627"/>
    </location>
</feature>
<dbReference type="PANTHER" id="PTHR14058:SF5">
    <property type="entry name" value="AMYLOID BETA PRECURSOR PROTEIN BINDING FAMILY B MEMBER 1"/>
    <property type="match status" value="1"/>
</dbReference>
<dbReference type="PROSITE" id="PS50890">
    <property type="entry name" value="PUA"/>
    <property type="match status" value="1"/>
</dbReference>
<dbReference type="CDD" id="cd00201">
    <property type="entry name" value="WW"/>
    <property type="match status" value="1"/>
</dbReference>
<dbReference type="InterPro" id="IPR001202">
    <property type="entry name" value="WW_dom"/>
</dbReference>
<feature type="region of interest" description="Disordered" evidence="2">
    <location>
        <begin position="219"/>
        <end position="296"/>
    </location>
</feature>
<dbReference type="Ensembl" id="ENSBIXT00000022863.1">
    <property type="protein sequence ID" value="ENSBIXP00000034735.1"/>
    <property type="gene ID" value="ENSBIXG00000017839.1"/>
</dbReference>
<dbReference type="GO" id="GO:0001540">
    <property type="term" value="F:amyloid-beta binding"/>
    <property type="evidence" value="ECO:0007669"/>
    <property type="project" value="InterPro"/>
</dbReference>
<dbReference type="PROSITE" id="PS50020">
    <property type="entry name" value="WW_DOMAIN_2"/>
    <property type="match status" value="1"/>
</dbReference>
<dbReference type="InterPro" id="IPR036020">
    <property type="entry name" value="WW_dom_sf"/>
</dbReference>
<accession>A0A4W2E6X9</accession>
<evidence type="ECO:0000256" key="2">
    <source>
        <dbReference type="SAM" id="MobiDB-lite"/>
    </source>
</evidence>
<keyword evidence="6" id="KW-1185">Reference proteome</keyword>
<dbReference type="PROSITE" id="PS01159">
    <property type="entry name" value="WW_DOMAIN_1"/>
    <property type="match status" value="1"/>
</dbReference>
<dbReference type="Proteomes" id="UP000314981">
    <property type="component" value="Chromosome 15"/>
</dbReference>
<organism evidence="5 6">
    <name type="scientific">Bos indicus x Bos taurus</name>
    <name type="common">Hybrid cattle</name>
    <dbReference type="NCBI Taxonomy" id="30522"/>
    <lineage>
        <taxon>Eukaryota</taxon>
        <taxon>Metazoa</taxon>
        <taxon>Chordata</taxon>
        <taxon>Craniata</taxon>
        <taxon>Vertebrata</taxon>
        <taxon>Euteleostomi</taxon>
        <taxon>Mammalia</taxon>
        <taxon>Eutheria</taxon>
        <taxon>Laurasiatheria</taxon>
        <taxon>Artiodactyla</taxon>
        <taxon>Ruminantia</taxon>
        <taxon>Pecora</taxon>
        <taxon>Bovidae</taxon>
        <taxon>Bovinae</taxon>
        <taxon>Bos</taxon>
    </lineage>
</organism>
<reference evidence="5" key="3">
    <citation type="submission" date="2025-09" db="UniProtKB">
        <authorList>
            <consortium name="Ensembl"/>
        </authorList>
    </citation>
    <scope>IDENTIFICATION</scope>
</reference>
<evidence type="ECO:0000259" key="3">
    <source>
        <dbReference type="PROSITE" id="PS01179"/>
    </source>
</evidence>
<feature type="domain" description="PID" evidence="3">
    <location>
        <begin position="660"/>
        <end position="817"/>
    </location>
</feature>
<feature type="compositionally biased region" description="Polar residues" evidence="2">
    <location>
        <begin position="416"/>
        <end position="428"/>
    </location>
</feature>
<feature type="compositionally biased region" description="Acidic residues" evidence="2">
    <location>
        <begin position="238"/>
        <end position="265"/>
    </location>
</feature>
<dbReference type="CDD" id="cd01271">
    <property type="entry name" value="PTB2_Fe65"/>
    <property type="match status" value="1"/>
</dbReference>
<feature type="region of interest" description="Disordered" evidence="2">
    <location>
        <begin position="447"/>
        <end position="492"/>
    </location>
</feature>
<feature type="region of interest" description="Disordered" evidence="2">
    <location>
        <begin position="404"/>
        <end position="428"/>
    </location>
</feature>
<dbReference type="FunFam" id="2.30.29.30:FF:000143">
    <property type="entry name" value="amyloid beta A4 precursor protein-binding family B member 3 isoform X2"/>
    <property type="match status" value="1"/>
</dbReference>
<dbReference type="Pfam" id="PF00640">
    <property type="entry name" value="PID"/>
    <property type="match status" value="2"/>
</dbReference>
<protein>
    <submittedName>
        <fullName evidence="5">Amyloid beta protein binding family B member 1</fullName>
    </submittedName>
</protein>
<dbReference type="SMART" id="SM00456">
    <property type="entry name" value="WW"/>
    <property type="match status" value="1"/>
</dbReference>
<evidence type="ECO:0000313" key="5">
    <source>
        <dbReference type="Ensembl" id="ENSBIXP00000034735.1"/>
    </source>
</evidence>
<dbReference type="SMART" id="SM00462">
    <property type="entry name" value="PTB"/>
    <property type="match status" value="2"/>
</dbReference>
<dbReference type="InterPro" id="IPR011993">
    <property type="entry name" value="PH-like_dom_sf"/>
</dbReference>
<dbReference type="PANTHER" id="PTHR14058">
    <property type="entry name" value="AMYLOID BETA A4 PRECURSOR PROTEIN-BINDING FAMILY B"/>
    <property type="match status" value="1"/>
</dbReference>
<reference evidence="5" key="2">
    <citation type="submission" date="2025-08" db="UniProtKB">
        <authorList>
            <consortium name="Ensembl"/>
        </authorList>
    </citation>
    <scope>IDENTIFICATION</scope>
</reference>
<dbReference type="GO" id="GO:0005737">
    <property type="term" value="C:cytoplasm"/>
    <property type="evidence" value="ECO:0007669"/>
    <property type="project" value="TreeGrafter"/>
</dbReference>
<dbReference type="OMA" id="ENHQDQD"/>
<gene>
    <name evidence="5" type="primary">APBB1</name>
</gene>
<dbReference type="CDD" id="cd01272">
    <property type="entry name" value="PTB1_Fe65"/>
    <property type="match status" value="1"/>
</dbReference>
<dbReference type="Gene3D" id="2.20.70.10">
    <property type="match status" value="1"/>
</dbReference>
<dbReference type="InterPro" id="IPR006020">
    <property type="entry name" value="PTB/PI_dom"/>
</dbReference>
<dbReference type="PROSITE" id="PS01179">
    <property type="entry name" value="PID"/>
    <property type="match status" value="2"/>
</dbReference>
<dbReference type="FunFam" id="2.30.29.30:FF:000034">
    <property type="entry name" value="amyloid beta A4 precursor protein-binding family B member 2"/>
    <property type="match status" value="1"/>
</dbReference>
<dbReference type="SUPFAM" id="SSF50729">
    <property type="entry name" value="PH domain-like"/>
    <property type="match status" value="2"/>
</dbReference>
<dbReference type="SUPFAM" id="SSF51045">
    <property type="entry name" value="WW domain"/>
    <property type="match status" value="1"/>
</dbReference>
<feature type="region of interest" description="Disordered" evidence="2">
    <location>
        <begin position="18"/>
        <end position="56"/>
    </location>
</feature>
<sequence length="828" mass="88662">MAAGEGVGGAGLLVAAGCRREDPSARPPGAQDGAPPPPLPRARLRRSGRGPAARALLGGGCCDGEAAAEPEPRSLSHLHHLGLGPPRAGFAEAMSVPSSLSQSAINANSHGGPALSLPLPLHAAHNQLLNAKLQATAVGPKDLRSAMGEGGGPEPGPANAKWLKEGQNQLRRAATAHRDQNRNVTLTLAEEASQEPEMAPLGPKGLMHLYSELELSAHNAANRGPRGPGLIISTQEQGPDEGEEKAAGEAEEDDEEEEEEEEEDLSSPPGLPEPLESTEVPPGPQALADGPREHSKSASLLFGMRNSAASDEDSSWATLSQGSPSYGSPEDTGFLVSLVTGSTSAVWALPAGPGAAVTEETLQPSWALADSFWNPNAFETDSDLPAGWMRVQDTSGTYYWHIPTGTTQWEPPGRASPSQGSSPREESQLTWTGFTHGERFEDGEFWKDEPSEEAPMDLGLKDPEEGMLPFPAQSLSPEPLPQEEEKLPPRNANPGIKCFAVRSLGWVEMTEEELAPGRSSVAVNNLHDPMSGGWGEGKDLLLQLEDETLKLVEPHSQALLHTQPIVSIRVWGVGRDSGRERDFAYVARDKLTQMLKCHVFRCEAPAKNIATSLHEICSKIMAERRNARCLVNGLSLDHSKLVDVPFQVEFPAPKNELVQKFQVYYLGNVPVAKPVGVDVINGALESVLSSSSREQWTPSHVSVAPATLTILHQQTEAVLGECRVRFLSFLAVGRDVHTFAFIMAAGPASFCCHMFWCEPNAASLSEAVQAACMLRYQKCLDARSQASTSCLPAPPAESVARRVGWTVRRGVQSLWGSLKPKRLGSHTP</sequence>
<dbReference type="InterPro" id="IPR039576">
    <property type="entry name" value="APBB1/2/3"/>
</dbReference>
<dbReference type="Gene3D" id="2.30.29.30">
    <property type="entry name" value="Pleckstrin-homology domain (PH domain)/Phosphotyrosine-binding domain (PTB)"/>
    <property type="match status" value="2"/>
</dbReference>
<dbReference type="Pfam" id="PF00397">
    <property type="entry name" value="WW"/>
    <property type="match status" value="1"/>
</dbReference>
<evidence type="ECO:0000313" key="6">
    <source>
        <dbReference type="Proteomes" id="UP000314981"/>
    </source>
</evidence>
<dbReference type="FunFam" id="2.20.70.10:FF:000003">
    <property type="entry name" value="amyloid beta A4 precursor protein-binding family B member 2"/>
    <property type="match status" value="1"/>
</dbReference>
<dbReference type="STRING" id="30522.A0A4W2E6X9"/>
<dbReference type="AlphaFoldDB" id="A0A4W2E6X9"/>
<evidence type="ECO:0000259" key="4">
    <source>
        <dbReference type="PROSITE" id="PS50020"/>
    </source>
</evidence>
<reference evidence="5 6" key="1">
    <citation type="submission" date="2018-11" db="EMBL/GenBank/DDBJ databases">
        <title>Haplotype-resolved cattle genomes.</title>
        <authorList>
            <person name="Low W.Y."/>
            <person name="Tearle R."/>
            <person name="Bickhart D.M."/>
            <person name="Rosen B.D."/>
            <person name="Koren S."/>
            <person name="Rhie A."/>
            <person name="Hiendleder S."/>
            <person name="Phillippy A.M."/>
            <person name="Smith T.P.L."/>
            <person name="Williams J.L."/>
        </authorList>
    </citation>
    <scope>NUCLEOTIDE SEQUENCE [LARGE SCALE GENOMIC DNA]</scope>
</reference>
<name>A0A4W2E6X9_BOBOX</name>
<keyword evidence="1" id="KW-0677">Repeat</keyword>
<dbReference type="GO" id="GO:0005634">
    <property type="term" value="C:nucleus"/>
    <property type="evidence" value="ECO:0007669"/>
    <property type="project" value="TreeGrafter"/>
</dbReference>
<feature type="domain" description="WW" evidence="4">
    <location>
        <begin position="382"/>
        <end position="414"/>
    </location>
</feature>
<evidence type="ECO:0000256" key="1">
    <source>
        <dbReference type="ARBA" id="ARBA00022737"/>
    </source>
</evidence>
<dbReference type="GO" id="GO:0006355">
    <property type="term" value="P:regulation of DNA-templated transcription"/>
    <property type="evidence" value="ECO:0007669"/>
    <property type="project" value="TreeGrafter"/>
</dbReference>